<dbReference type="Proteomes" id="UP000606974">
    <property type="component" value="Unassembled WGS sequence"/>
</dbReference>
<dbReference type="EMBL" id="JAACFV010000032">
    <property type="protein sequence ID" value="KAF7510206.1"/>
    <property type="molecule type" value="Genomic_DNA"/>
</dbReference>
<evidence type="ECO:0000313" key="2">
    <source>
        <dbReference type="EMBL" id="KAF7510206.1"/>
    </source>
</evidence>
<dbReference type="AlphaFoldDB" id="A0A8H7E7X8"/>
<keyword evidence="3" id="KW-1185">Reference proteome</keyword>
<dbReference type="InterPro" id="IPR020301">
    <property type="entry name" value="Mrx7"/>
</dbReference>
<evidence type="ECO:0000256" key="1">
    <source>
        <dbReference type="SAM" id="MobiDB-lite"/>
    </source>
</evidence>
<reference evidence="2" key="1">
    <citation type="submission" date="2020-02" db="EMBL/GenBank/DDBJ databases">
        <authorList>
            <person name="Palmer J.M."/>
        </authorList>
    </citation>
    <scope>NUCLEOTIDE SEQUENCE</scope>
    <source>
        <strain evidence="2">EPUS1.4</strain>
        <tissue evidence="2">Thallus</tissue>
    </source>
</reference>
<feature type="region of interest" description="Disordered" evidence="1">
    <location>
        <begin position="36"/>
        <end position="59"/>
    </location>
</feature>
<gene>
    <name evidence="2" type="ORF">GJ744_006902</name>
</gene>
<protein>
    <submittedName>
        <fullName evidence="2">Uncharacterized protein</fullName>
    </submittedName>
</protein>
<accession>A0A8H7E7X8</accession>
<comment type="caution">
    <text evidence="2">The sequence shown here is derived from an EMBL/GenBank/DDBJ whole genome shotgun (WGS) entry which is preliminary data.</text>
</comment>
<proteinExistence type="predicted"/>
<evidence type="ECO:0000313" key="3">
    <source>
        <dbReference type="Proteomes" id="UP000606974"/>
    </source>
</evidence>
<organism evidence="2 3">
    <name type="scientific">Endocarpon pusillum</name>
    <dbReference type="NCBI Taxonomy" id="364733"/>
    <lineage>
        <taxon>Eukaryota</taxon>
        <taxon>Fungi</taxon>
        <taxon>Dikarya</taxon>
        <taxon>Ascomycota</taxon>
        <taxon>Pezizomycotina</taxon>
        <taxon>Eurotiomycetes</taxon>
        <taxon>Chaetothyriomycetidae</taxon>
        <taxon>Verrucariales</taxon>
        <taxon>Verrucariaceae</taxon>
        <taxon>Endocarpon</taxon>
    </lineage>
</organism>
<name>A0A8H7E7X8_9EURO</name>
<dbReference type="Pfam" id="PF10906">
    <property type="entry name" value="Mrx7"/>
    <property type="match status" value="1"/>
</dbReference>
<sequence>MKLPWPVIWHLEKLLVLRLLRSPSFHRGVQGIHKTLHRLRHGPPPEELGGTRLDDPGDRGPRRFMQLFWEELKNGTQTRPNNKK</sequence>